<evidence type="ECO:0000313" key="1">
    <source>
        <dbReference type="EMBL" id="KAA1192616.1"/>
    </source>
</evidence>
<dbReference type="Gene3D" id="3.90.226.10">
    <property type="entry name" value="2-enoyl-CoA Hydratase, Chain A, domain 1"/>
    <property type="match status" value="1"/>
</dbReference>
<dbReference type="RefSeq" id="WP_149610899.1">
    <property type="nucleotide sequence ID" value="NZ_VTUX01000003.1"/>
</dbReference>
<dbReference type="AlphaFoldDB" id="A0A5B0X009"/>
<evidence type="ECO:0000313" key="2">
    <source>
        <dbReference type="Proteomes" id="UP000323708"/>
    </source>
</evidence>
<organism evidence="1 2">
    <name type="scientific">Pseudohalioglobus sediminis</name>
    <dbReference type="NCBI Taxonomy" id="2606449"/>
    <lineage>
        <taxon>Bacteria</taxon>
        <taxon>Pseudomonadati</taxon>
        <taxon>Pseudomonadota</taxon>
        <taxon>Gammaproteobacteria</taxon>
        <taxon>Cellvibrionales</taxon>
        <taxon>Halieaceae</taxon>
        <taxon>Pseudohalioglobus</taxon>
    </lineage>
</organism>
<proteinExistence type="predicted"/>
<sequence length="276" mass="30362">MKAEDFEKIHYRVSRGVALVTLNNPDRRNAWGGRMSVEYRWALYNAHSDDSVRVVVVTGSGDDFCVGADAKELNSIESAGGNYKKSKLDLPPYPENTPEQFQRNHAYPLSISKPVIAAVNGSCAGVGFIVASYADLRFGADNNIIKSAFARLGLPAEYGLGWILPKIMGSSNALQILLDGDRIDGAEALRLGWLQKIFPPEELLEKTVDYAARLARESSGFSMACIKRQVNFDAEGDFSAAYTRSVEDMNAAIKLPDFKEGLRALKEKRATNFLDS</sequence>
<comment type="caution">
    <text evidence="1">The sequence shown here is derived from an EMBL/GenBank/DDBJ whole genome shotgun (WGS) entry which is preliminary data.</text>
</comment>
<dbReference type="InterPro" id="IPR029045">
    <property type="entry name" value="ClpP/crotonase-like_dom_sf"/>
</dbReference>
<dbReference type="Proteomes" id="UP000323708">
    <property type="component" value="Unassembled WGS sequence"/>
</dbReference>
<dbReference type="PANTHER" id="PTHR11941:SF133">
    <property type="entry name" value="1,2-EPOXYPHENYLACETYL-COA ISOMERASE"/>
    <property type="match status" value="1"/>
</dbReference>
<dbReference type="Pfam" id="PF00378">
    <property type="entry name" value="ECH_1"/>
    <property type="match status" value="1"/>
</dbReference>
<name>A0A5B0X009_9GAMM</name>
<dbReference type="CDD" id="cd06558">
    <property type="entry name" value="crotonase-like"/>
    <property type="match status" value="1"/>
</dbReference>
<keyword evidence="2" id="KW-1185">Reference proteome</keyword>
<dbReference type="EMBL" id="VTUX01000003">
    <property type="protein sequence ID" value="KAA1192616.1"/>
    <property type="molecule type" value="Genomic_DNA"/>
</dbReference>
<reference evidence="1 2" key="1">
    <citation type="submission" date="2019-09" db="EMBL/GenBank/DDBJ databases">
        <authorList>
            <person name="Chen X.-Y."/>
        </authorList>
    </citation>
    <scope>NUCLEOTIDE SEQUENCE [LARGE SCALE GENOMIC DNA]</scope>
    <source>
        <strain evidence="1 2">NY5</strain>
    </source>
</reference>
<accession>A0A5B0X009</accession>
<dbReference type="SUPFAM" id="SSF52096">
    <property type="entry name" value="ClpP/crotonase"/>
    <property type="match status" value="1"/>
</dbReference>
<dbReference type="GO" id="GO:0003824">
    <property type="term" value="F:catalytic activity"/>
    <property type="evidence" value="ECO:0007669"/>
    <property type="project" value="UniProtKB-ARBA"/>
</dbReference>
<dbReference type="InterPro" id="IPR001753">
    <property type="entry name" value="Enoyl-CoA_hydra/iso"/>
</dbReference>
<dbReference type="PANTHER" id="PTHR11941">
    <property type="entry name" value="ENOYL-COA HYDRATASE-RELATED"/>
    <property type="match status" value="1"/>
</dbReference>
<protein>
    <submittedName>
        <fullName evidence="1">Enoyl-CoA hydratase</fullName>
    </submittedName>
</protein>
<gene>
    <name evidence="1" type="ORF">F0M18_08095</name>
</gene>
<dbReference type="GO" id="GO:0006635">
    <property type="term" value="P:fatty acid beta-oxidation"/>
    <property type="evidence" value="ECO:0007669"/>
    <property type="project" value="TreeGrafter"/>
</dbReference>